<dbReference type="SUPFAM" id="SSF47729">
    <property type="entry name" value="IHF-like DNA-binding proteins"/>
    <property type="match status" value="1"/>
</dbReference>
<keyword evidence="1" id="KW-0238">DNA-binding</keyword>
<dbReference type="EMBL" id="BARU01012674">
    <property type="protein sequence ID" value="GAH43759.1"/>
    <property type="molecule type" value="Genomic_DNA"/>
</dbReference>
<comment type="caution">
    <text evidence="2">The sequence shown here is derived from an EMBL/GenBank/DDBJ whole genome shotgun (WGS) entry which is preliminary data.</text>
</comment>
<evidence type="ECO:0000313" key="2">
    <source>
        <dbReference type="EMBL" id="GAH43759.1"/>
    </source>
</evidence>
<protein>
    <recommendedName>
        <fullName evidence="3">DNA-binding protein HU</fullName>
    </recommendedName>
</protein>
<organism evidence="2">
    <name type="scientific">marine sediment metagenome</name>
    <dbReference type="NCBI Taxonomy" id="412755"/>
    <lineage>
        <taxon>unclassified sequences</taxon>
        <taxon>metagenomes</taxon>
        <taxon>ecological metagenomes</taxon>
    </lineage>
</organism>
<dbReference type="GO" id="GO:0003677">
    <property type="term" value="F:DNA binding"/>
    <property type="evidence" value="ECO:0007669"/>
    <property type="project" value="UniProtKB-KW"/>
</dbReference>
<dbReference type="AlphaFoldDB" id="X1GQ64"/>
<proteinExistence type="predicted"/>
<reference evidence="2" key="1">
    <citation type="journal article" date="2014" name="Front. Microbiol.">
        <title>High frequency of phylogenetically diverse reductive dehalogenase-homologous genes in deep subseafloor sedimentary metagenomes.</title>
        <authorList>
            <person name="Kawai M."/>
            <person name="Futagami T."/>
            <person name="Toyoda A."/>
            <person name="Takaki Y."/>
            <person name="Nishi S."/>
            <person name="Hori S."/>
            <person name="Arai W."/>
            <person name="Tsubouchi T."/>
            <person name="Morono Y."/>
            <person name="Uchiyama I."/>
            <person name="Ito T."/>
            <person name="Fujiyama A."/>
            <person name="Inagaki F."/>
            <person name="Takami H."/>
        </authorList>
    </citation>
    <scope>NUCLEOTIDE SEQUENCE</scope>
    <source>
        <strain evidence="2">Expedition CK06-06</strain>
    </source>
</reference>
<dbReference type="SMART" id="SM00411">
    <property type="entry name" value="BHL"/>
    <property type="match status" value="1"/>
</dbReference>
<sequence length="88" mass="9556">MVSRPDLYLLTISLKTDSNKPTVDCVFSTITKSLKKKDAVTLIGFGTFKVAQRKARKGRNTGTGEEIKIKAKKVVKFGPGKGLKDAVS</sequence>
<gene>
    <name evidence="2" type="ORF">S03H2_23253</name>
</gene>
<evidence type="ECO:0000256" key="1">
    <source>
        <dbReference type="ARBA" id="ARBA00023125"/>
    </source>
</evidence>
<accession>X1GQ64</accession>
<dbReference type="Pfam" id="PF00216">
    <property type="entry name" value="Bac_DNA_binding"/>
    <property type="match status" value="1"/>
</dbReference>
<dbReference type="PANTHER" id="PTHR33175:SF3">
    <property type="entry name" value="DNA-BINDING PROTEIN HU-BETA"/>
    <property type="match status" value="1"/>
</dbReference>
<dbReference type="InterPro" id="IPR000119">
    <property type="entry name" value="Hist_DNA-bd"/>
</dbReference>
<dbReference type="GO" id="GO:0030527">
    <property type="term" value="F:structural constituent of chromatin"/>
    <property type="evidence" value="ECO:0007669"/>
    <property type="project" value="InterPro"/>
</dbReference>
<dbReference type="Gene3D" id="4.10.520.10">
    <property type="entry name" value="IHF-like DNA-binding proteins"/>
    <property type="match status" value="1"/>
</dbReference>
<evidence type="ECO:0008006" key="3">
    <source>
        <dbReference type="Google" id="ProtNLM"/>
    </source>
</evidence>
<name>X1GQ64_9ZZZZ</name>
<dbReference type="InterPro" id="IPR010992">
    <property type="entry name" value="IHF-like_DNA-bd_dom_sf"/>
</dbReference>
<dbReference type="PANTHER" id="PTHR33175">
    <property type="entry name" value="DNA-BINDING PROTEIN HU"/>
    <property type="match status" value="1"/>
</dbReference>
<dbReference type="PRINTS" id="PR01727">
    <property type="entry name" value="DNABINDINGHU"/>
</dbReference>
<dbReference type="GO" id="GO:0005829">
    <property type="term" value="C:cytosol"/>
    <property type="evidence" value="ECO:0007669"/>
    <property type="project" value="TreeGrafter"/>
</dbReference>